<proteinExistence type="predicted"/>
<evidence type="ECO:0000313" key="1">
    <source>
        <dbReference type="EMBL" id="MCW1913068.1"/>
    </source>
</evidence>
<dbReference type="EMBL" id="JAPDDR010000002">
    <property type="protein sequence ID" value="MCW1913068.1"/>
    <property type="molecule type" value="Genomic_DNA"/>
</dbReference>
<accession>A0ABT3FZR6</accession>
<dbReference type="RefSeq" id="WP_264512129.1">
    <property type="nucleotide sequence ID" value="NZ_JAPDDR010000002.1"/>
</dbReference>
<organism evidence="1 2">
    <name type="scientific">Luteolibacter rhizosphaerae</name>
    <dbReference type="NCBI Taxonomy" id="2989719"/>
    <lineage>
        <taxon>Bacteria</taxon>
        <taxon>Pseudomonadati</taxon>
        <taxon>Verrucomicrobiota</taxon>
        <taxon>Verrucomicrobiia</taxon>
        <taxon>Verrucomicrobiales</taxon>
        <taxon>Verrucomicrobiaceae</taxon>
        <taxon>Luteolibacter</taxon>
    </lineage>
</organism>
<evidence type="ECO:0000313" key="2">
    <source>
        <dbReference type="Proteomes" id="UP001165653"/>
    </source>
</evidence>
<gene>
    <name evidence="1" type="ORF">OJ996_05765</name>
</gene>
<comment type="caution">
    <text evidence="1">The sequence shown here is derived from an EMBL/GenBank/DDBJ whole genome shotgun (WGS) entry which is preliminary data.</text>
</comment>
<sequence>MNNENNSGEARTYRTQPTIASLQDLLQVIPKENQALVQNVVAEVREIVTKVLAAGGVIFIGDIAKLVKSIKLRPDEAALKEFIELAADAEFSESGVDIKAAIIHRTLGTVSRYYLAYGVEGEDAKKARRDWAVALEKAHKHFADEEDGESEGIVSAAIAA</sequence>
<dbReference type="Proteomes" id="UP001165653">
    <property type="component" value="Unassembled WGS sequence"/>
</dbReference>
<keyword evidence="2" id="KW-1185">Reference proteome</keyword>
<protein>
    <submittedName>
        <fullName evidence="1">Uncharacterized protein</fullName>
    </submittedName>
</protein>
<name>A0ABT3FZR6_9BACT</name>
<reference evidence="1" key="1">
    <citation type="submission" date="2022-10" db="EMBL/GenBank/DDBJ databases">
        <title>Luteolibacter sp. GHJ8, whole genome shotgun sequencing project.</title>
        <authorList>
            <person name="Zhao G."/>
            <person name="Shen L."/>
        </authorList>
    </citation>
    <scope>NUCLEOTIDE SEQUENCE</scope>
    <source>
        <strain evidence="1">GHJ8</strain>
    </source>
</reference>